<dbReference type="Proteomes" id="UP000808146">
    <property type="component" value="Unassembled WGS sequence"/>
</dbReference>
<evidence type="ECO:0000256" key="6">
    <source>
        <dbReference type="ARBA" id="ARBA00022679"/>
    </source>
</evidence>
<evidence type="ECO:0000256" key="12">
    <source>
        <dbReference type="RuleBase" id="RU003985"/>
    </source>
</evidence>
<dbReference type="SUPFAM" id="SSF53686">
    <property type="entry name" value="Tryptophan synthase beta subunit-like PLP-dependent enzymes"/>
    <property type="match status" value="1"/>
</dbReference>
<dbReference type="GO" id="GO:0004124">
    <property type="term" value="F:cysteine synthase activity"/>
    <property type="evidence" value="ECO:0007669"/>
    <property type="project" value="UniProtKB-UniRule"/>
</dbReference>
<keyword evidence="8 12" id="KW-0198">Cysteine biosynthesis</keyword>
<dbReference type="PRINTS" id="PR00081">
    <property type="entry name" value="GDHRDH"/>
</dbReference>
<dbReference type="InterPro" id="IPR050214">
    <property type="entry name" value="Cys_Synth/Cystath_Beta-Synth"/>
</dbReference>
<name>A0A9D7QIW5_9RHOO</name>
<gene>
    <name evidence="14" type="primary">cysK</name>
    <name evidence="14" type="ORF">IPN75_16335</name>
</gene>
<dbReference type="EC" id="2.5.1.47" evidence="4 12"/>
<dbReference type="InterPro" id="IPR005856">
    <property type="entry name" value="Cys_synth"/>
</dbReference>
<reference evidence="15" key="1">
    <citation type="journal article" date="2021" name="Nat. Commun.">
        <title>Connecting structure to function with the recovery of over 1000 high-quality metagenome-assembled genomes from activated sludge using long-read sequencing.</title>
        <authorList>
            <person name="Singleton C.M."/>
            <person name="Petriglieri F."/>
            <person name="Kristensen J.M."/>
            <person name="Kirkegaard R.H."/>
            <person name="Michaelsen T.Y."/>
            <person name="Andersen M.H."/>
            <person name="Kondrotaite Z."/>
            <person name="Karst S.M."/>
            <person name="Dueholm M.S."/>
            <person name="Nielsen P.H."/>
            <person name="Albertsen M."/>
        </authorList>
    </citation>
    <scope>NUCLEOTIDE SEQUENCE [LARGE SCALE GENOMIC DNA]</scope>
</reference>
<evidence type="ECO:0000256" key="7">
    <source>
        <dbReference type="ARBA" id="ARBA00022898"/>
    </source>
</evidence>
<dbReference type="InterPro" id="IPR036052">
    <property type="entry name" value="TrpB-like_PALP_sf"/>
</dbReference>
<dbReference type="EMBL" id="JADKBR010000019">
    <property type="protein sequence ID" value="MBK8891831.1"/>
    <property type="molecule type" value="Genomic_DNA"/>
</dbReference>
<dbReference type="Pfam" id="PF00291">
    <property type="entry name" value="PALP"/>
    <property type="match status" value="1"/>
</dbReference>
<dbReference type="InterPro" id="IPR001216">
    <property type="entry name" value="P-phosphate_BS"/>
</dbReference>
<feature type="binding site" evidence="10">
    <location>
        <begin position="178"/>
        <end position="182"/>
    </location>
    <ligand>
        <name>pyridoxal 5'-phosphate</name>
        <dbReference type="ChEBI" id="CHEBI:597326"/>
    </ligand>
</feature>
<dbReference type="NCBIfam" id="TIGR01139">
    <property type="entry name" value="cysK"/>
    <property type="match status" value="1"/>
</dbReference>
<comment type="caution">
    <text evidence="14">The sequence shown here is derived from an EMBL/GenBank/DDBJ whole genome shotgun (WGS) entry which is preliminary data.</text>
</comment>
<dbReference type="AlphaFoldDB" id="A0A9D7QIW5"/>
<keyword evidence="6 12" id="KW-0808">Transferase</keyword>
<keyword evidence="5 12" id="KW-0028">Amino-acid biosynthesis</keyword>
<evidence type="ECO:0000256" key="8">
    <source>
        <dbReference type="ARBA" id="ARBA00023192"/>
    </source>
</evidence>
<feature type="domain" description="Tryptophan synthase beta chain-like PALP" evidence="13">
    <location>
        <begin position="7"/>
        <end position="293"/>
    </location>
</feature>
<dbReference type="InterPro" id="IPR001926">
    <property type="entry name" value="TrpB-like_PALP"/>
</dbReference>
<evidence type="ECO:0000256" key="11">
    <source>
        <dbReference type="PIRSR" id="PIRSR605856-51"/>
    </source>
</evidence>
<protein>
    <recommendedName>
        <fullName evidence="4 12">Cysteine synthase</fullName>
        <ecNumber evidence="4 12">2.5.1.47</ecNumber>
    </recommendedName>
</protein>
<evidence type="ECO:0000256" key="5">
    <source>
        <dbReference type="ARBA" id="ARBA00022605"/>
    </source>
</evidence>
<comment type="cofactor">
    <cofactor evidence="1 10 12">
        <name>pyridoxal 5'-phosphate</name>
        <dbReference type="ChEBI" id="CHEBI:597326"/>
    </cofactor>
</comment>
<feature type="binding site" evidence="10">
    <location>
        <position position="266"/>
    </location>
    <ligand>
        <name>pyridoxal 5'-phosphate</name>
        <dbReference type="ChEBI" id="CHEBI:597326"/>
    </ligand>
</feature>
<evidence type="ECO:0000313" key="14">
    <source>
        <dbReference type="EMBL" id="MBK8891831.1"/>
    </source>
</evidence>
<dbReference type="PANTHER" id="PTHR10314">
    <property type="entry name" value="CYSTATHIONINE BETA-SYNTHASE"/>
    <property type="match status" value="1"/>
</dbReference>
<evidence type="ECO:0000256" key="1">
    <source>
        <dbReference type="ARBA" id="ARBA00001933"/>
    </source>
</evidence>
<comment type="similarity">
    <text evidence="3 12">Belongs to the cysteine synthase/cystathionine beta-synthase family.</text>
</comment>
<dbReference type="GO" id="GO:0005737">
    <property type="term" value="C:cytoplasm"/>
    <property type="evidence" value="ECO:0007669"/>
    <property type="project" value="UniProtKB-ARBA"/>
</dbReference>
<dbReference type="Gene3D" id="3.40.50.1100">
    <property type="match status" value="2"/>
</dbReference>
<evidence type="ECO:0000256" key="4">
    <source>
        <dbReference type="ARBA" id="ARBA00012681"/>
    </source>
</evidence>
<organism evidence="14 15">
    <name type="scientific">Candidatus Dechloromonas phosphorivorans</name>
    <dbReference type="NCBI Taxonomy" id="2899244"/>
    <lineage>
        <taxon>Bacteria</taxon>
        <taxon>Pseudomonadati</taxon>
        <taxon>Pseudomonadota</taxon>
        <taxon>Betaproteobacteria</taxon>
        <taxon>Rhodocyclales</taxon>
        <taxon>Azonexaceae</taxon>
        <taxon>Dechloromonas</taxon>
    </lineage>
</organism>
<evidence type="ECO:0000259" key="13">
    <source>
        <dbReference type="Pfam" id="PF00291"/>
    </source>
</evidence>
<dbReference type="InterPro" id="IPR002347">
    <property type="entry name" value="SDR_fam"/>
</dbReference>
<dbReference type="PROSITE" id="PS00901">
    <property type="entry name" value="CYS_SYNTHASE"/>
    <property type="match status" value="1"/>
</dbReference>
<comment type="catalytic activity">
    <reaction evidence="9 12">
        <text>O-acetyl-L-serine + hydrogen sulfide = L-cysteine + acetate</text>
        <dbReference type="Rhea" id="RHEA:14829"/>
        <dbReference type="ChEBI" id="CHEBI:29919"/>
        <dbReference type="ChEBI" id="CHEBI:30089"/>
        <dbReference type="ChEBI" id="CHEBI:35235"/>
        <dbReference type="ChEBI" id="CHEBI:58340"/>
        <dbReference type="EC" id="2.5.1.47"/>
    </reaction>
</comment>
<feature type="modified residue" description="N6-(pyridoxal phosphate)lysine" evidence="11">
    <location>
        <position position="44"/>
    </location>
</feature>
<evidence type="ECO:0000313" key="15">
    <source>
        <dbReference type="Proteomes" id="UP000808146"/>
    </source>
</evidence>
<comment type="pathway">
    <text evidence="2">Amino-acid biosynthesis; L-cysteine biosynthesis; L-cysteine from L-serine: step 2/2.</text>
</comment>
<dbReference type="InterPro" id="IPR005859">
    <property type="entry name" value="CysK"/>
</dbReference>
<sequence>MKIANNVTELVGNTPLVKLNRVTEGCGATVVAKLEFFNPGHSVKDRIAVSMLDAAQAAGRIGPDTVVLEPTSGNTGIGLAMVCAARGIKCAFTMPETMSRERKLLLKAYGAELILTPGPDGMGGAIARARAMAEADPRYFIPQQFENPANPEVHRNTTAEEVWKDTDGQVDIFVSGVGTGGTVTGVGEVLKARKPGVRIVAVEPDASPVLSGGVKGPHPIQGIGAGFVPAVLNTAIYDEVIRVKNDDAFAIARRMATEEGLLVGISSGAATWAALELAKRPENAGKLIVVVIPSFGERYLSTALYQHIEV</sequence>
<feature type="binding site" evidence="10">
    <location>
        <position position="74"/>
    </location>
    <ligand>
        <name>pyridoxal 5'-phosphate</name>
        <dbReference type="ChEBI" id="CHEBI:597326"/>
    </ligand>
</feature>
<dbReference type="CDD" id="cd01561">
    <property type="entry name" value="CBS_like"/>
    <property type="match status" value="1"/>
</dbReference>
<evidence type="ECO:0000256" key="9">
    <source>
        <dbReference type="ARBA" id="ARBA00047931"/>
    </source>
</evidence>
<evidence type="ECO:0000256" key="3">
    <source>
        <dbReference type="ARBA" id="ARBA00007103"/>
    </source>
</evidence>
<evidence type="ECO:0000256" key="10">
    <source>
        <dbReference type="PIRSR" id="PIRSR605856-50"/>
    </source>
</evidence>
<accession>A0A9D7QIW5</accession>
<dbReference type="NCBIfam" id="TIGR01136">
    <property type="entry name" value="cysKM"/>
    <property type="match status" value="1"/>
</dbReference>
<evidence type="ECO:0000256" key="2">
    <source>
        <dbReference type="ARBA" id="ARBA00004962"/>
    </source>
</evidence>
<dbReference type="GO" id="GO:0006535">
    <property type="term" value="P:cysteine biosynthetic process from serine"/>
    <property type="evidence" value="ECO:0007669"/>
    <property type="project" value="UniProtKB-UniRule"/>
</dbReference>
<keyword evidence="7 10" id="KW-0663">Pyridoxal phosphate</keyword>
<proteinExistence type="inferred from homology"/>
<dbReference type="FunFam" id="3.40.50.1100:FF:000067">
    <property type="entry name" value="Cysteine synthase"/>
    <property type="match status" value="1"/>
</dbReference>